<organism evidence="1 2">
    <name type="scientific">Achlya hypogyna</name>
    <name type="common">Oomycete</name>
    <name type="synonym">Protoachlya hypogyna</name>
    <dbReference type="NCBI Taxonomy" id="1202772"/>
    <lineage>
        <taxon>Eukaryota</taxon>
        <taxon>Sar</taxon>
        <taxon>Stramenopiles</taxon>
        <taxon>Oomycota</taxon>
        <taxon>Saprolegniomycetes</taxon>
        <taxon>Saprolegniales</taxon>
        <taxon>Achlyaceae</taxon>
        <taxon>Achlya</taxon>
    </lineage>
</organism>
<protein>
    <submittedName>
        <fullName evidence="1">Uncharacterized protein</fullName>
    </submittedName>
</protein>
<dbReference type="EMBL" id="JNBR01001117">
    <property type="protein sequence ID" value="OQR88723.1"/>
    <property type="molecule type" value="Genomic_DNA"/>
</dbReference>
<name>A0A1V9YT30_ACHHY</name>
<dbReference type="AlphaFoldDB" id="A0A1V9YT30"/>
<evidence type="ECO:0000313" key="2">
    <source>
        <dbReference type="Proteomes" id="UP000243579"/>
    </source>
</evidence>
<accession>A0A1V9YT30</accession>
<sequence length="72" mass="8191">MKKKVCIEYSSESTPDNEMNRHDGVTREEKSLHWVHFDVNEIPRDIKPGRLEGLLCAPSTRVSTTFALTTST</sequence>
<dbReference type="Proteomes" id="UP000243579">
    <property type="component" value="Unassembled WGS sequence"/>
</dbReference>
<gene>
    <name evidence="1" type="ORF">ACHHYP_20294</name>
</gene>
<evidence type="ECO:0000313" key="1">
    <source>
        <dbReference type="EMBL" id="OQR88723.1"/>
    </source>
</evidence>
<proteinExistence type="predicted"/>
<comment type="caution">
    <text evidence="1">The sequence shown here is derived from an EMBL/GenBank/DDBJ whole genome shotgun (WGS) entry which is preliminary data.</text>
</comment>
<reference evidence="1 2" key="1">
    <citation type="journal article" date="2014" name="Genome Biol. Evol.">
        <title>The secreted proteins of Achlya hypogyna and Thraustotheca clavata identify the ancestral oomycete secretome and reveal gene acquisitions by horizontal gene transfer.</title>
        <authorList>
            <person name="Misner I."/>
            <person name="Blouin N."/>
            <person name="Leonard G."/>
            <person name="Richards T.A."/>
            <person name="Lane C.E."/>
        </authorList>
    </citation>
    <scope>NUCLEOTIDE SEQUENCE [LARGE SCALE GENOMIC DNA]</scope>
    <source>
        <strain evidence="1 2">ATCC 48635</strain>
    </source>
</reference>
<keyword evidence="2" id="KW-1185">Reference proteome</keyword>